<accession>D4RYM4</accession>
<dbReference type="GO" id="GO:0003942">
    <property type="term" value="F:N-acetyl-gamma-glutamyl-phosphate reductase activity"/>
    <property type="evidence" value="ECO:0007669"/>
    <property type="project" value="UniProtKB-UniRule"/>
</dbReference>
<dbReference type="Pfam" id="PF22698">
    <property type="entry name" value="Semialdhyde_dhC_1"/>
    <property type="match status" value="1"/>
</dbReference>
<feature type="domain" description="Semialdehyde dehydrogenase NAD-binding" evidence="7">
    <location>
        <begin position="3"/>
        <end position="104"/>
    </location>
</feature>
<dbReference type="GO" id="GO:0005737">
    <property type="term" value="C:cytoplasm"/>
    <property type="evidence" value="ECO:0007669"/>
    <property type="project" value="UniProtKB-SubCell"/>
</dbReference>
<dbReference type="HAMAP" id="MF_01110">
    <property type="entry name" value="ArgC_type2"/>
    <property type="match status" value="1"/>
</dbReference>
<dbReference type="CDD" id="cd17896">
    <property type="entry name" value="AGPR_2_N"/>
    <property type="match status" value="1"/>
</dbReference>
<evidence type="ECO:0000256" key="2">
    <source>
        <dbReference type="ARBA" id="ARBA00022571"/>
    </source>
</evidence>
<evidence type="ECO:0000256" key="3">
    <source>
        <dbReference type="ARBA" id="ARBA00022605"/>
    </source>
</evidence>
<dbReference type="eggNOG" id="COG0002">
    <property type="taxonomic scope" value="Bacteria"/>
</dbReference>
<gene>
    <name evidence="6 8" type="primary">argC</name>
    <name evidence="8" type="ORF">BUTYVIB_00932</name>
</gene>
<organism evidence="8 9">
    <name type="scientific">Eshraghiella crossota DSM 2876</name>
    <dbReference type="NCBI Taxonomy" id="511680"/>
    <lineage>
        <taxon>Bacteria</taxon>
        <taxon>Bacillati</taxon>
        <taxon>Bacillota</taxon>
        <taxon>Clostridia</taxon>
        <taxon>Lachnospirales</taxon>
        <taxon>Lachnospiraceae</taxon>
        <taxon>Eshraghiella</taxon>
    </lineage>
</organism>
<evidence type="ECO:0000313" key="9">
    <source>
        <dbReference type="Proteomes" id="UP000006238"/>
    </source>
</evidence>
<dbReference type="NCBIfam" id="TIGR01851">
    <property type="entry name" value="argC_other"/>
    <property type="match status" value="1"/>
</dbReference>
<comment type="similarity">
    <text evidence="6">Belongs to the NAGSA dehydrogenase family. Type 2 subfamily.</text>
</comment>
<evidence type="ECO:0000256" key="4">
    <source>
        <dbReference type="ARBA" id="ARBA00022857"/>
    </source>
</evidence>
<comment type="subcellular location">
    <subcellularLocation>
        <location evidence="6">Cytoplasm</location>
    </subcellularLocation>
</comment>
<comment type="pathway">
    <text evidence="6">Amino-acid biosynthesis; L-arginine biosynthesis; N(2)-acetyl-L-ornithine from L-glutamate: step 3/4.</text>
</comment>
<feature type="active site" evidence="6">
    <location>
        <position position="115"/>
    </location>
</feature>
<dbReference type="EC" id="1.2.1.38" evidence="6"/>
<keyword evidence="9" id="KW-1185">Reference proteome</keyword>
<sequence length="313" mass="34670">MTKVYIDGSEGTTGLRINERFKGRDDIEILTIPSELRKDVNERRKYINESDITFLCLPDAAAIEAVSLVENENVTIIDASTAHRTSPGWAYGFPELSEEFRENIRNSKKIANPGCYASGFISLAYPLVKMGIIGPDFPISAFALSGYSGAGKKTIAIYESDEKTVEMNAPREYALTQKHKHLKEMKAITGLSREPLFTPIVDDYYSGMIVNIPLYVDMIGMKPEELQKVFADFYKGEKFINVKPFDAQTEELNGFMAANSCSGWDGMEIYICGNDDRILLSSRFDNLGKGASGAAIQCMNIVLGCDEAKGLNL</sequence>
<proteinExistence type="inferred from homology"/>
<dbReference type="SMART" id="SM00859">
    <property type="entry name" value="Semialdhyde_dh"/>
    <property type="match status" value="1"/>
</dbReference>
<dbReference type="GO" id="GO:0006526">
    <property type="term" value="P:L-arginine biosynthetic process"/>
    <property type="evidence" value="ECO:0007669"/>
    <property type="project" value="UniProtKB-UniRule"/>
</dbReference>
<evidence type="ECO:0000256" key="6">
    <source>
        <dbReference type="HAMAP-Rule" id="MF_01110"/>
    </source>
</evidence>
<evidence type="ECO:0000313" key="8">
    <source>
        <dbReference type="EMBL" id="EFF68848.1"/>
    </source>
</evidence>
<comment type="catalytic activity">
    <reaction evidence="6">
        <text>N-acetyl-L-glutamate 5-semialdehyde + phosphate + NADP(+) = N-acetyl-L-glutamyl 5-phosphate + NADPH + H(+)</text>
        <dbReference type="Rhea" id="RHEA:21588"/>
        <dbReference type="ChEBI" id="CHEBI:15378"/>
        <dbReference type="ChEBI" id="CHEBI:29123"/>
        <dbReference type="ChEBI" id="CHEBI:43474"/>
        <dbReference type="ChEBI" id="CHEBI:57783"/>
        <dbReference type="ChEBI" id="CHEBI:57936"/>
        <dbReference type="ChEBI" id="CHEBI:58349"/>
        <dbReference type="EC" id="1.2.1.38"/>
    </reaction>
</comment>
<keyword evidence="5 6" id="KW-0560">Oxidoreductase</keyword>
<comment type="function">
    <text evidence="6">Catalyzes the NADPH-dependent reduction of N-acetyl-5-glutamyl phosphate to yield N-acetyl-L-glutamate 5-semialdehyde.</text>
</comment>
<dbReference type="InterPro" id="IPR036291">
    <property type="entry name" value="NAD(P)-bd_dom_sf"/>
</dbReference>
<evidence type="ECO:0000256" key="5">
    <source>
        <dbReference type="ARBA" id="ARBA00023002"/>
    </source>
</evidence>
<dbReference type="Proteomes" id="UP000006238">
    <property type="component" value="Unassembled WGS sequence"/>
</dbReference>
<keyword evidence="1 6" id="KW-0963">Cytoplasm</keyword>
<dbReference type="RefSeq" id="WP_005602137.1">
    <property type="nucleotide sequence ID" value="NZ_GG663522.1"/>
</dbReference>
<evidence type="ECO:0000259" key="7">
    <source>
        <dbReference type="SMART" id="SM00859"/>
    </source>
</evidence>
<dbReference type="InterPro" id="IPR010136">
    <property type="entry name" value="AGPR_type-2"/>
</dbReference>
<dbReference type="UniPathway" id="UPA00068">
    <property type="reaction ID" value="UER00108"/>
</dbReference>
<dbReference type="SUPFAM" id="SSF55347">
    <property type="entry name" value="Glyceraldehyde-3-phosphate dehydrogenase-like, C-terminal domain"/>
    <property type="match status" value="1"/>
</dbReference>
<dbReference type="InterPro" id="IPR058924">
    <property type="entry name" value="AGPR_dimerisation_dom"/>
</dbReference>
<protein>
    <recommendedName>
        <fullName evidence="6">N-acetyl-gamma-glutamyl-phosphate reductase</fullName>
        <shortName evidence="6">AGPR</shortName>
        <ecNumber evidence="6">1.2.1.38</ecNumber>
    </recommendedName>
    <alternativeName>
        <fullName evidence="6">N-acetyl-glutamate semialdehyde dehydrogenase</fullName>
        <shortName evidence="6">NAGSA dehydrogenase</shortName>
    </alternativeName>
</protein>
<dbReference type="InterPro" id="IPR050085">
    <property type="entry name" value="AGPR"/>
</dbReference>
<dbReference type="PANTHER" id="PTHR32338:SF10">
    <property type="entry name" value="N-ACETYL-GAMMA-GLUTAMYL-PHOSPHATE REDUCTASE, CHLOROPLASTIC-RELATED"/>
    <property type="match status" value="1"/>
</dbReference>
<dbReference type="Gene3D" id="3.30.360.10">
    <property type="entry name" value="Dihydrodipicolinate Reductase, domain 2"/>
    <property type="match status" value="1"/>
</dbReference>
<comment type="caution">
    <text evidence="8">The sequence shown here is derived from an EMBL/GenBank/DDBJ whole genome shotgun (WGS) entry which is preliminary data.</text>
</comment>
<dbReference type="EMBL" id="ABWN01000023">
    <property type="protein sequence ID" value="EFF68848.1"/>
    <property type="molecule type" value="Genomic_DNA"/>
</dbReference>
<evidence type="ECO:0000256" key="1">
    <source>
        <dbReference type="ARBA" id="ARBA00022490"/>
    </source>
</evidence>
<dbReference type="InterPro" id="IPR000534">
    <property type="entry name" value="Semialdehyde_DH_NAD-bd"/>
</dbReference>
<reference evidence="8 9" key="1">
    <citation type="submission" date="2010-02" db="EMBL/GenBank/DDBJ databases">
        <authorList>
            <person name="Weinstock G."/>
            <person name="Sodergren E."/>
            <person name="Clifton S."/>
            <person name="Fulton L."/>
            <person name="Fulton B."/>
            <person name="Courtney L."/>
            <person name="Fronick C."/>
            <person name="Harrison M."/>
            <person name="Strong C."/>
            <person name="Farmer C."/>
            <person name="Delahaunty K."/>
            <person name="Markovic C."/>
            <person name="Hall O."/>
            <person name="Minx P."/>
            <person name="Tomlinson C."/>
            <person name="Mitreva M."/>
            <person name="Nelson J."/>
            <person name="Hou S."/>
            <person name="Wollam A."/>
            <person name="Pepin K.H."/>
            <person name="Johnson M."/>
            <person name="Bhonagiri V."/>
            <person name="Zhang X."/>
            <person name="Suruliraj S."/>
            <person name="Warren W."/>
            <person name="Chinwalla A."/>
            <person name="Mardis E.R."/>
            <person name="Wilson R.K."/>
        </authorList>
    </citation>
    <scope>NUCLEOTIDE SEQUENCE [LARGE SCALE GENOMIC DNA]</scope>
    <source>
        <strain evidence="8 9">DSM 2876</strain>
    </source>
</reference>
<dbReference type="Pfam" id="PF01118">
    <property type="entry name" value="Semialdhyde_dh"/>
    <property type="match status" value="1"/>
</dbReference>
<dbReference type="PANTHER" id="PTHR32338">
    <property type="entry name" value="N-ACETYL-GAMMA-GLUTAMYL-PHOSPHATE REDUCTASE, CHLOROPLASTIC-RELATED-RELATED"/>
    <property type="match status" value="1"/>
</dbReference>
<dbReference type="AlphaFoldDB" id="D4RYM4"/>
<dbReference type="SUPFAM" id="SSF51735">
    <property type="entry name" value="NAD(P)-binding Rossmann-fold domains"/>
    <property type="match status" value="1"/>
</dbReference>
<name>D4RYM4_9FIRM</name>
<dbReference type="HOGENOM" id="CLU_077118_0_0_9"/>
<dbReference type="GO" id="GO:0051287">
    <property type="term" value="F:NAD binding"/>
    <property type="evidence" value="ECO:0007669"/>
    <property type="project" value="InterPro"/>
</dbReference>
<dbReference type="Gene3D" id="3.40.50.720">
    <property type="entry name" value="NAD(P)-binding Rossmann-like Domain"/>
    <property type="match status" value="1"/>
</dbReference>
<keyword evidence="4 6" id="KW-0521">NADP</keyword>
<dbReference type="GeneID" id="98918809"/>
<keyword evidence="2 6" id="KW-0055">Arginine biosynthesis</keyword>
<dbReference type="CDD" id="cd23935">
    <property type="entry name" value="AGPR_2_C"/>
    <property type="match status" value="1"/>
</dbReference>
<keyword evidence="3 6" id="KW-0028">Amino-acid biosynthesis</keyword>